<dbReference type="InterPro" id="IPR025246">
    <property type="entry name" value="IS30-like_HTH"/>
</dbReference>
<protein>
    <submittedName>
        <fullName evidence="2">Helix-turn-helix domain-containing protein</fullName>
    </submittedName>
</protein>
<evidence type="ECO:0000313" key="3">
    <source>
        <dbReference type="Proteomes" id="UP000663479"/>
    </source>
</evidence>
<organism evidence="2 3">
    <name type="scientific">Vreelandella venusta</name>
    <dbReference type="NCBI Taxonomy" id="44935"/>
    <lineage>
        <taxon>Bacteria</taxon>
        <taxon>Pseudomonadati</taxon>
        <taxon>Pseudomonadota</taxon>
        <taxon>Gammaproteobacteria</taxon>
        <taxon>Oceanospirillales</taxon>
        <taxon>Halomonadaceae</taxon>
        <taxon>Vreelandella</taxon>
    </lineage>
</organism>
<reference evidence="2" key="1">
    <citation type="submission" date="2020-12" db="EMBL/GenBank/DDBJ databases">
        <title>Genome reconstruction of Halomonas venusta strain DSM 4743.</title>
        <authorList>
            <person name="Aguirre-Garrido J.F."/>
            <person name="Hernandez-Soto L.M."/>
            <person name="Martinez-Abarca F."/>
        </authorList>
    </citation>
    <scope>NUCLEOTIDE SEQUENCE</scope>
    <source>
        <strain evidence="2">4743</strain>
    </source>
</reference>
<sequence>MSNIELNIEEHTSVQVGQAQGMSLRHIARLLGRALSTILREMRRNQMPQNSYCARHISCTFRTQLLWPAWLWRIAMVIDQKNLKRLPQRAPITLWMPHQ</sequence>
<dbReference type="AlphaFoldDB" id="A0AAQ0CG92"/>
<name>A0AAQ0CG92_9GAMM</name>
<feature type="domain" description="Transposase IS30-like HTH" evidence="1">
    <location>
        <begin position="6"/>
        <end position="45"/>
    </location>
</feature>
<evidence type="ECO:0000259" key="1">
    <source>
        <dbReference type="Pfam" id="PF13936"/>
    </source>
</evidence>
<dbReference type="Pfam" id="PF13936">
    <property type="entry name" value="HTH_38"/>
    <property type="match status" value="1"/>
</dbReference>
<proteinExistence type="predicted"/>
<accession>A0AAQ0CG92</accession>
<dbReference type="Proteomes" id="UP000663479">
    <property type="component" value="Chromosome"/>
</dbReference>
<dbReference type="EMBL" id="CP066539">
    <property type="protein sequence ID" value="QRL03143.1"/>
    <property type="molecule type" value="Genomic_DNA"/>
</dbReference>
<evidence type="ECO:0000313" key="2">
    <source>
        <dbReference type="EMBL" id="QRL03143.1"/>
    </source>
</evidence>
<gene>
    <name evidence="2" type="ORF">JDS37_18035</name>
</gene>